<evidence type="ECO:0000256" key="3">
    <source>
        <dbReference type="ARBA" id="ARBA00022475"/>
    </source>
</evidence>
<evidence type="ECO:0000256" key="9">
    <source>
        <dbReference type="SAM" id="Phobius"/>
    </source>
</evidence>
<keyword evidence="2" id="KW-0813">Transport</keyword>
<dbReference type="InterPro" id="IPR036458">
    <property type="entry name" value="Na:dicarbo_symporter_sf"/>
</dbReference>
<feature type="transmembrane region" description="Helical" evidence="9">
    <location>
        <begin position="21"/>
        <end position="41"/>
    </location>
</feature>
<feature type="transmembrane region" description="Helical" evidence="9">
    <location>
        <begin position="222"/>
        <end position="246"/>
    </location>
</feature>
<dbReference type="PANTHER" id="PTHR11958">
    <property type="entry name" value="SODIUM/DICARBOXYLATE SYMPORTER-RELATED"/>
    <property type="match status" value="1"/>
</dbReference>
<sequence length="423" mass="44696">MAFMAMEPVPMSQKEVFMKRIGLLSQILIAFVLAIIVGAIVGPKIEVVKPFGDLFLRMIKFIIVPLVLASLVVGVAGTGDIKKIGRMGGITLVYYLLTTAIAVTIGLILANIFSPGKGVNIDASVEKVEPTEAPSIIDTLLNIVPTNPIASLVNGDMLQIIFFAIFLGAAITILGDKAKTVYNFFNEFAEIMYKITAIVMKLAPIGVFGLIAPTVGEYGLSVLLPLMKVILVVYFGCILHAVLVYSTSVKLFANMNPLKFFTGIAPASLVAFSTSSSSGTLPITIKNTEENLGVSRKVSSFVLPLGATVNMDGTALYQGVCVLFIAQFFGYDLSLVQQLTIVLTATLASIGTAGVPGAGLIMLTMVVTSVGLPVEGIALIAGIDRLLDMIRTSVNITGDASAAVVVNAIEENRELKISNDVSV</sequence>
<dbReference type="SUPFAM" id="SSF118215">
    <property type="entry name" value="Proton glutamate symport protein"/>
    <property type="match status" value="1"/>
</dbReference>
<reference evidence="10 11" key="1">
    <citation type="submission" date="2014-07" db="EMBL/GenBank/DDBJ databases">
        <authorList>
            <person name="Wibberg Daniel"/>
        </authorList>
    </citation>
    <scope>NUCLEOTIDE SEQUENCE [LARGE SCALE GENOMIC DNA]</scope>
</reference>
<keyword evidence="7 9" id="KW-0472">Membrane</keyword>
<keyword evidence="4 9" id="KW-0812">Transmembrane</keyword>
<name>A0A090IY29_9BACI</name>
<keyword evidence="6 9" id="KW-1133">Transmembrane helix</keyword>
<dbReference type="GO" id="GO:0015293">
    <property type="term" value="F:symporter activity"/>
    <property type="evidence" value="ECO:0007669"/>
    <property type="project" value="UniProtKB-KW"/>
</dbReference>
<evidence type="ECO:0000313" key="11">
    <source>
        <dbReference type="Proteomes" id="UP000040576"/>
    </source>
</evidence>
<evidence type="ECO:0000256" key="6">
    <source>
        <dbReference type="ARBA" id="ARBA00022989"/>
    </source>
</evidence>
<dbReference type="PANTHER" id="PTHR11958:SF63">
    <property type="entry name" value="AMINO ACID TRANSPORTER"/>
    <property type="match status" value="1"/>
</dbReference>
<evidence type="ECO:0000256" key="8">
    <source>
        <dbReference type="ARBA" id="ARBA00023180"/>
    </source>
</evidence>
<dbReference type="PROSITE" id="PS00714">
    <property type="entry name" value="NA_DICARBOXYL_SYMP_2"/>
    <property type="match status" value="1"/>
</dbReference>
<feature type="transmembrane region" description="Helical" evidence="9">
    <location>
        <begin position="93"/>
        <end position="113"/>
    </location>
</feature>
<dbReference type="FunFam" id="1.10.3860.10:FF:000001">
    <property type="entry name" value="C4-dicarboxylate transport protein"/>
    <property type="match status" value="1"/>
</dbReference>
<evidence type="ECO:0000256" key="2">
    <source>
        <dbReference type="ARBA" id="ARBA00022448"/>
    </source>
</evidence>
<protein>
    <submittedName>
        <fullName evidence="10">Sodium:dicarboxylate symporter</fullName>
    </submittedName>
</protein>
<dbReference type="InterPro" id="IPR018107">
    <property type="entry name" value="Na-dicarboxylate_symporter_CS"/>
</dbReference>
<accession>A0A090IY29</accession>
<dbReference type="GO" id="GO:0006835">
    <property type="term" value="P:dicarboxylic acid transport"/>
    <property type="evidence" value="ECO:0007669"/>
    <property type="project" value="UniProtKB-ARBA"/>
</dbReference>
<feature type="transmembrane region" description="Helical" evidence="9">
    <location>
        <begin position="195"/>
        <end position="216"/>
    </location>
</feature>
<keyword evidence="11" id="KW-1185">Reference proteome</keyword>
<evidence type="ECO:0000256" key="7">
    <source>
        <dbReference type="ARBA" id="ARBA00023136"/>
    </source>
</evidence>
<keyword evidence="8" id="KW-0325">Glycoprotein</keyword>
<evidence type="ECO:0000256" key="5">
    <source>
        <dbReference type="ARBA" id="ARBA00022847"/>
    </source>
</evidence>
<proteinExistence type="predicted"/>
<dbReference type="EMBL" id="CCRF01000096">
    <property type="protein sequence ID" value="CEE02991.1"/>
    <property type="molecule type" value="Genomic_DNA"/>
</dbReference>
<dbReference type="InterPro" id="IPR001991">
    <property type="entry name" value="Na-dicarboxylate_symporter"/>
</dbReference>
<gene>
    <name evidence="10" type="ORF">BT1A1_3208</name>
</gene>
<evidence type="ECO:0000256" key="4">
    <source>
        <dbReference type="ARBA" id="ARBA00022692"/>
    </source>
</evidence>
<keyword evidence="5" id="KW-0769">Symport</keyword>
<evidence type="ECO:0000313" key="10">
    <source>
        <dbReference type="EMBL" id="CEE02991.1"/>
    </source>
</evidence>
<keyword evidence="3" id="KW-1003">Cell membrane</keyword>
<dbReference type="GO" id="GO:1902475">
    <property type="term" value="P:L-alpha-amino acid transmembrane transport"/>
    <property type="evidence" value="ECO:0007669"/>
    <property type="project" value="UniProtKB-ARBA"/>
</dbReference>
<dbReference type="Pfam" id="PF00375">
    <property type="entry name" value="SDF"/>
    <property type="match status" value="1"/>
</dbReference>
<dbReference type="Gene3D" id="1.10.3860.10">
    <property type="entry name" value="Sodium:dicarboxylate symporter"/>
    <property type="match status" value="1"/>
</dbReference>
<organism evidence="10 11">
    <name type="scientific">Caldibacillus thermoamylovorans</name>
    <dbReference type="NCBI Taxonomy" id="35841"/>
    <lineage>
        <taxon>Bacteria</taxon>
        <taxon>Bacillati</taxon>
        <taxon>Bacillota</taxon>
        <taxon>Bacilli</taxon>
        <taxon>Bacillales</taxon>
        <taxon>Bacillaceae</taxon>
        <taxon>Caldibacillus</taxon>
    </lineage>
</organism>
<evidence type="ECO:0000256" key="1">
    <source>
        <dbReference type="ARBA" id="ARBA00004651"/>
    </source>
</evidence>
<feature type="transmembrane region" description="Helical" evidence="9">
    <location>
        <begin position="61"/>
        <end position="81"/>
    </location>
</feature>
<dbReference type="InterPro" id="IPR050746">
    <property type="entry name" value="DAACS"/>
</dbReference>
<feature type="transmembrane region" description="Helical" evidence="9">
    <location>
        <begin position="360"/>
        <end position="383"/>
    </location>
</feature>
<feature type="transmembrane region" description="Helical" evidence="9">
    <location>
        <begin position="157"/>
        <end position="174"/>
    </location>
</feature>
<dbReference type="GO" id="GO:0005886">
    <property type="term" value="C:plasma membrane"/>
    <property type="evidence" value="ECO:0007669"/>
    <property type="project" value="UniProtKB-SubCell"/>
</dbReference>
<dbReference type="Proteomes" id="UP000040576">
    <property type="component" value="Unassembled WGS sequence"/>
</dbReference>
<comment type="subcellular location">
    <subcellularLocation>
        <location evidence="1">Cell membrane</location>
        <topology evidence="1">Multi-pass membrane protein</topology>
    </subcellularLocation>
</comment>
<dbReference type="PRINTS" id="PR00173">
    <property type="entry name" value="EDTRNSPORT"/>
</dbReference>
<dbReference type="AlphaFoldDB" id="A0A090IY29"/>